<dbReference type="OrthoDB" id="160571at2"/>
<reference evidence="1 2" key="1">
    <citation type="journal article" date="2011" name="J. Bacteriol.">
        <title>Draft genome sequence of the anoxygenic filamentous phototrophic bacterium Oscillochloris trichoides subsp. DG-6.</title>
        <authorList>
            <person name="Kuznetsov B.B."/>
            <person name="Ivanovsky R.N."/>
            <person name="Keppen O.I."/>
            <person name="Sukhacheva M.V."/>
            <person name="Bumazhkin B.K."/>
            <person name="Patutina E.O."/>
            <person name="Beletsky A.V."/>
            <person name="Mardanov A.V."/>
            <person name="Baslerov R.V."/>
            <person name="Panteleeva A.N."/>
            <person name="Kolganova T.V."/>
            <person name="Ravin N.V."/>
            <person name="Skryabin K.G."/>
        </authorList>
    </citation>
    <scope>NUCLEOTIDE SEQUENCE [LARGE SCALE GENOMIC DNA]</scope>
    <source>
        <strain evidence="1 2">DG-6</strain>
    </source>
</reference>
<evidence type="ECO:0000313" key="1">
    <source>
        <dbReference type="EMBL" id="EFO81929.1"/>
    </source>
</evidence>
<sequence>MSAAQEQGYLYRCAQADAATLRSLVQDLIGLPCWSFSAAILWDVEPDKKSANLRPISKVSDLTTLDIRGDFGHAFSQQAELRWKRRDAQTYDLLLLTEAPLLPNQVGLFGAQPLWEFPEVRRAALGSANLQDTPREERAQGIRYYLDRKEYRDQQGSVRFVRYTTLQKKQE</sequence>
<gene>
    <name evidence="1" type="ORF">OSCT_0078</name>
</gene>
<dbReference type="HOGENOM" id="CLU_1561372_0_0_0"/>
<dbReference type="Proteomes" id="UP000054010">
    <property type="component" value="Unassembled WGS sequence"/>
</dbReference>
<dbReference type="eggNOG" id="ENOG5030TBC">
    <property type="taxonomic scope" value="Bacteria"/>
</dbReference>
<accession>E1I9S7</accession>
<evidence type="ECO:0000313" key="2">
    <source>
        <dbReference type="Proteomes" id="UP000054010"/>
    </source>
</evidence>
<name>E1I9S7_9CHLR</name>
<proteinExistence type="predicted"/>
<organism evidence="1 2">
    <name type="scientific">Oscillochloris trichoides DG-6</name>
    <dbReference type="NCBI Taxonomy" id="765420"/>
    <lineage>
        <taxon>Bacteria</taxon>
        <taxon>Bacillati</taxon>
        <taxon>Chloroflexota</taxon>
        <taxon>Chloroflexia</taxon>
        <taxon>Chloroflexales</taxon>
        <taxon>Chloroflexineae</taxon>
        <taxon>Oscillochloridaceae</taxon>
        <taxon>Oscillochloris</taxon>
    </lineage>
</organism>
<protein>
    <submittedName>
        <fullName evidence="1">Uncharacterized protein</fullName>
    </submittedName>
</protein>
<dbReference type="STRING" id="765420.OSCT_0078"/>
<comment type="caution">
    <text evidence="1">The sequence shown here is derived from an EMBL/GenBank/DDBJ whole genome shotgun (WGS) entry which is preliminary data.</text>
</comment>
<dbReference type="AlphaFoldDB" id="E1I9S7"/>
<dbReference type="EMBL" id="ADVR01000003">
    <property type="protein sequence ID" value="EFO81929.1"/>
    <property type="molecule type" value="Genomic_DNA"/>
</dbReference>
<keyword evidence="2" id="KW-1185">Reference proteome</keyword>